<protein>
    <submittedName>
        <fullName evidence="2">CRISPR-associated endonuclease Cas1</fullName>
    </submittedName>
</protein>
<accession>A0A0K0FN54</accession>
<proteinExistence type="predicted"/>
<organism evidence="1 2">
    <name type="scientific">Strongyloides venezuelensis</name>
    <name type="common">Threadworm</name>
    <dbReference type="NCBI Taxonomy" id="75913"/>
    <lineage>
        <taxon>Eukaryota</taxon>
        <taxon>Metazoa</taxon>
        <taxon>Ecdysozoa</taxon>
        <taxon>Nematoda</taxon>
        <taxon>Chromadorea</taxon>
        <taxon>Rhabditida</taxon>
        <taxon>Tylenchina</taxon>
        <taxon>Panagrolaimomorpha</taxon>
        <taxon>Strongyloidoidea</taxon>
        <taxon>Strongyloididae</taxon>
        <taxon>Strongyloides</taxon>
    </lineage>
</organism>
<evidence type="ECO:0000313" key="1">
    <source>
        <dbReference type="Proteomes" id="UP000035680"/>
    </source>
</evidence>
<reference evidence="1" key="1">
    <citation type="submission" date="2014-07" db="EMBL/GenBank/DDBJ databases">
        <authorList>
            <person name="Martin A.A"/>
            <person name="De Silva N."/>
        </authorList>
    </citation>
    <scope>NUCLEOTIDE SEQUENCE</scope>
</reference>
<evidence type="ECO:0000313" key="2">
    <source>
        <dbReference type="WBParaSite" id="SVE_1043400.1"/>
    </source>
</evidence>
<dbReference type="AlphaFoldDB" id="A0A0K0FN54"/>
<reference evidence="2" key="2">
    <citation type="submission" date="2015-08" db="UniProtKB">
        <authorList>
            <consortium name="WormBaseParasite"/>
        </authorList>
    </citation>
    <scope>IDENTIFICATION</scope>
</reference>
<dbReference type="WBParaSite" id="SVE_1043400.1">
    <property type="protein sequence ID" value="SVE_1043400.1"/>
    <property type="gene ID" value="SVE_1043400"/>
</dbReference>
<keyword evidence="1" id="KW-1185">Reference proteome</keyword>
<sequence length="146" mass="17250">MISTYRSTAVLTIEDKIILSKIRKRKRQLIRGALVLFSDISRFRESIKEIDEYDYSLISINGVDNGSSFDYTKIEMASKECKEYNGLIYERIFEKRNQIKKELREYNEFCKLLELQSNFNLLATVEFVKKVLKKADCIVGNVFYFQ</sequence>
<name>A0A0K0FN54_STRVS</name>
<dbReference type="Proteomes" id="UP000035680">
    <property type="component" value="Unassembled WGS sequence"/>
</dbReference>